<keyword evidence="6 17" id="KW-0227">DNA damage</keyword>
<dbReference type="GO" id="GO:0016787">
    <property type="term" value="F:hydrolase activity"/>
    <property type="evidence" value="ECO:0007669"/>
    <property type="project" value="UniProtKB-KW"/>
</dbReference>
<evidence type="ECO:0000256" key="6">
    <source>
        <dbReference type="ARBA" id="ARBA00022763"/>
    </source>
</evidence>
<keyword evidence="18" id="KW-0694">RNA-binding</keyword>
<comment type="subunit">
    <text evidence="17">Forms a heterotetramer with UvrB during the search for lesions.</text>
</comment>
<dbReference type="CDD" id="cd03271">
    <property type="entry name" value="ABC_UvrA_II"/>
    <property type="match status" value="1"/>
</dbReference>
<evidence type="ECO:0000256" key="16">
    <source>
        <dbReference type="ARBA" id="ARBA00042156"/>
    </source>
</evidence>
<keyword evidence="10 17" id="KW-0067">ATP-binding</keyword>
<feature type="zinc finger region" description="C4-type" evidence="17">
    <location>
        <begin position="738"/>
        <end position="764"/>
    </location>
</feature>
<evidence type="ECO:0000256" key="2">
    <source>
        <dbReference type="ARBA" id="ARBA00022490"/>
    </source>
</evidence>
<dbReference type="Pfam" id="PF17755">
    <property type="entry name" value="UvrA_DNA-bind"/>
    <property type="match status" value="1"/>
</dbReference>
<evidence type="ECO:0000313" key="21">
    <source>
        <dbReference type="Proteomes" id="UP001527099"/>
    </source>
</evidence>
<dbReference type="RefSeq" id="WP_173189867.1">
    <property type="nucleotide sequence ID" value="NZ_JAMDMX010000012.1"/>
</dbReference>
<keyword evidence="5 17" id="KW-0547">Nucleotide-binding</keyword>
<dbReference type="InterPro" id="IPR003439">
    <property type="entry name" value="ABC_transporter-like_ATP-bd"/>
</dbReference>
<reference evidence="20 21" key="1">
    <citation type="submission" date="2022-05" db="EMBL/GenBank/DDBJ databases">
        <title>Genome Sequencing of Bee-Associated Microbes.</title>
        <authorList>
            <person name="Dunlap C."/>
        </authorList>
    </citation>
    <scope>NUCLEOTIDE SEQUENCE [LARGE SCALE GENOMIC DNA]</scope>
    <source>
        <strain evidence="20 21">NRRL B-14421</strain>
    </source>
</reference>
<organism evidence="20 21">
    <name type="scientific">Paenibacillus alginolyticus</name>
    <dbReference type="NCBI Taxonomy" id="59839"/>
    <lineage>
        <taxon>Bacteria</taxon>
        <taxon>Bacillati</taxon>
        <taxon>Bacillota</taxon>
        <taxon>Bacilli</taxon>
        <taxon>Bacillales</taxon>
        <taxon>Paenibacillaceae</taxon>
        <taxon>Paenibacillus</taxon>
    </lineage>
</organism>
<keyword evidence="11 17" id="KW-0267">Excision nuclease</keyword>
<evidence type="ECO:0000256" key="15">
    <source>
        <dbReference type="ARBA" id="ARBA00039316"/>
    </source>
</evidence>
<keyword evidence="7 17" id="KW-0228">DNA excision</keyword>
<evidence type="ECO:0000256" key="11">
    <source>
        <dbReference type="ARBA" id="ARBA00022881"/>
    </source>
</evidence>
<evidence type="ECO:0000256" key="4">
    <source>
        <dbReference type="ARBA" id="ARBA00022737"/>
    </source>
</evidence>
<feature type="binding site" evidence="17">
    <location>
        <begin position="639"/>
        <end position="646"/>
    </location>
    <ligand>
        <name>ATP</name>
        <dbReference type="ChEBI" id="CHEBI:30616"/>
    </ligand>
</feature>
<evidence type="ECO:0000256" key="14">
    <source>
        <dbReference type="ARBA" id="ARBA00038000"/>
    </source>
</evidence>
<accession>A0ABT4G8B3</accession>
<dbReference type="PROSITE" id="PS00211">
    <property type="entry name" value="ABC_TRANSPORTER_1"/>
    <property type="match status" value="2"/>
</dbReference>
<name>A0ABT4G8B3_9BACL</name>
<proteinExistence type="inferred from homology"/>
<feature type="domain" description="ABC transporter" evidence="19">
    <location>
        <begin position="603"/>
        <end position="935"/>
    </location>
</feature>
<sequence>MSRDQIVIKGARAHNLKNIDVTIPRDKFVVLTGLSGSGKSSLAFDTIYAEGQRRYVESLSAYARQFLGQMDKPDVDSIEGLSPAISIDQKTTSRNPRSTVGTVTEIYDYLRLLYARIGRPHCPTHGIEITSQTVEQMVDRIMEYPERTKLQILAPLISGRKGEHTKLLADIQKQGFVRVRVNGETVDLAEKIELDKNKKHTIEVVVDRIVIKEDVQTRLADSLETALKLANGRVIVDIIDQEELLFSQNLACPECGFSVEELAPRMFSFNSPFGACPDCDGLGSQMIVDPDLLVPDAKLTIEEGAFEAWAGSTSNYYPQFLAAVCEHYSIPRNVPVSEISSDQMKVILYGTGGEKIRFRYENDMGASKEALVPFEGIIRNLERRFKDTFSEGIREHIQTYMSTKPCPKCKGQRLKPETLAVTINGKNIAHATSLSIGEAEEWFKGLDLNERELTISNLILKEIRSRLGFLVNVGLDYLTMHRAAGTLSGGEAQRIRLATQIGSSLMGVLYILDEPSIGLHQRDNTRLIQTLEHMRDLGNTLIVVEHDEDTMMAADYIIDIGPGAGIHGGQVIAQGTPKELMKDDNSLTGQYLSGKRFIPIPAARRKPNGKWIEVKGAKENNLRNVSAKVPLGVFTCVTGVSGSGKSTLINEILFKTLSRDLNGAKVRPGEHKEIVGLEHIDKVIDIDQSPIGRTPRSNPATYTGVFDDIRDVYANTNEAKVRGYKKGRFSFNVKGGRCEACRGDGIIKIEMHFLPDVYVPCEVCKGKRYNRETMEVKYKGKSISEVLEMTIEDGCEFFKNLPRIHRKLTTLLDVGLGYMTLGQPATTLSGGEAQRVKLAAELYRRSTGKTIYILDEPTTGLHIHDIDRLLKVLHRLVENGETVLVIEHNLDVIKTADHVIDLGPEGGTRGGLIVAAGTPEDVVKVAGSYTGQYLKPILERDRERSENYAKRLEVLEESVG</sequence>
<gene>
    <name evidence="17 20" type="primary">uvrA</name>
    <name evidence="20" type="ORF">M5X19_05710</name>
</gene>
<evidence type="ECO:0000256" key="1">
    <source>
        <dbReference type="ARBA" id="ARBA00004496"/>
    </source>
</evidence>
<dbReference type="PANTHER" id="PTHR43152:SF3">
    <property type="entry name" value="UVRABC SYSTEM PROTEIN A"/>
    <property type="match status" value="1"/>
</dbReference>
<keyword evidence="17" id="KW-0742">SOS response</keyword>
<evidence type="ECO:0000256" key="8">
    <source>
        <dbReference type="ARBA" id="ARBA00022771"/>
    </source>
</evidence>
<keyword evidence="9 17" id="KW-0862">Zinc</keyword>
<keyword evidence="4 17" id="KW-0677">Repeat</keyword>
<dbReference type="CDD" id="cd03270">
    <property type="entry name" value="ABC_UvrA_I"/>
    <property type="match status" value="1"/>
</dbReference>
<dbReference type="InterPro" id="IPR027417">
    <property type="entry name" value="P-loop_NTPase"/>
</dbReference>
<keyword evidence="12 17" id="KW-0238">DNA-binding</keyword>
<evidence type="ECO:0000256" key="17">
    <source>
        <dbReference type="HAMAP-Rule" id="MF_00205"/>
    </source>
</evidence>
<dbReference type="Gene3D" id="1.20.1580.10">
    <property type="entry name" value="ABC transporter ATPase like domain"/>
    <property type="match status" value="2"/>
</dbReference>
<dbReference type="InterPro" id="IPR017871">
    <property type="entry name" value="ABC_transporter-like_CS"/>
</dbReference>
<dbReference type="PANTHER" id="PTHR43152">
    <property type="entry name" value="UVRABC SYSTEM PROTEIN A"/>
    <property type="match status" value="1"/>
</dbReference>
<evidence type="ECO:0000256" key="12">
    <source>
        <dbReference type="ARBA" id="ARBA00023125"/>
    </source>
</evidence>
<dbReference type="Pfam" id="PF17760">
    <property type="entry name" value="UvrA_inter"/>
    <property type="match status" value="1"/>
</dbReference>
<evidence type="ECO:0000256" key="9">
    <source>
        <dbReference type="ARBA" id="ARBA00022833"/>
    </source>
</evidence>
<comment type="subcellular location">
    <subcellularLocation>
        <location evidence="1 17">Cytoplasm</location>
    </subcellularLocation>
</comment>
<evidence type="ECO:0000256" key="7">
    <source>
        <dbReference type="ARBA" id="ARBA00022769"/>
    </source>
</evidence>
<keyword evidence="8 17" id="KW-0863">Zinc-finger</keyword>
<dbReference type="InterPro" id="IPR041552">
    <property type="entry name" value="UvrA_DNA-bd"/>
</dbReference>
<dbReference type="NCBIfam" id="NF001503">
    <property type="entry name" value="PRK00349.1"/>
    <property type="match status" value="1"/>
</dbReference>
<feature type="zinc finger region" description="C4-type" evidence="17">
    <location>
        <begin position="252"/>
        <end position="279"/>
    </location>
</feature>
<evidence type="ECO:0000256" key="3">
    <source>
        <dbReference type="ARBA" id="ARBA00022723"/>
    </source>
</evidence>
<protein>
    <recommendedName>
        <fullName evidence="15 17">UvrABC system protein A</fullName>
        <shortName evidence="17">UvrA protein</shortName>
    </recommendedName>
    <alternativeName>
        <fullName evidence="16 17">Excinuclease ABC subunit A</fullName>
    </alternativeName>
</protein>
<dbReference type="InterPro" id="IPR041102">
    <property type="entry name" value="UvrA_inter"/>
</dbReference>
<keyword evidence="3 17" id="KW-0479">Metal-binding</keyword>
<comment type="function">
    <text evidence="17">The UvrABC repair system catalyzes the recognition and processing of DNA lesions. UvrA is an ATPase and a DNA-binding protein. A damage recognition complex composed of 2 UvrA and 2 UvrB subunits scans DNA for abnormalities. When the presence of a lesion has been verified by UvrB, the UvrA molecules dissociate.</text>
</comment>
<dbReference type="Gene3D" id="1.10.8.280">
    <property type="entry name" value="ABC transporter ATPase domain-like"/>
    <property type="match status" value="1"/>
</dbReference>
<dbReference type="Gene3D" id="3.40.50.300">
    <property type="entry name" value="P-loop containing nucleotide triphosphate hydrolases"/>
    <property type="match status" value="2"/>
</dbReference>
<evidence type="ECO:0000313" key="20">
    <source>
        <dbReference type="EMBL" id="MCY9692408.1"/>
    </source>
</evidence>
<comment type="similarity">
    <text evidence="14 17">Belongs to the ABC transporter superfamily. UvrA family.</text>
</comment>
<evidence type="ECO:0000256" key="18">
    <source>
        <dbReference type="PROSITE-ProRule" id="PRU00182"/>
    </source>
</evidence>
<dbReference type="InterPro" id="IPR004602">
    <property type="entry name" value="UvrA"/>
</dbReference>
<dbReference type="InterPro" id="IPR013815">
    <property type="entry name" value="ATP_grasp_subdomain_1"/>
</dbReference>
<evidence type="ECO:0000256" key="5">
    <source>
        <dbReference type="ARBA" id="ARBA00022741"/>
    </source>
</evidence>
<dbReference type="Proteomes" id="UP001527099">
    <property type="component" value="Unassembled WGS sequence"/>
</dbReference>
<keyword evidence="13 17" id="KW-0234">DNA repair</keyword>
<evidence type="ECO:0000259" key="19">
    <source>
        <dbReference type="PROSITE" id="PS50893"/>
    </source>
</evidence>
<keyword evidence="21" id="KW-1185">Reference proteome</keyword>
<comment type="caution">
    <text evidence="20">The sequence shown here is derived from an EMBL/GenBank/DDBJ whole genome shotgun (WGS) entry which is preliminary data.</text>
</comment>
<dbReference type="PROSITE" id="PS50889">
    <property type="entry name" value="S4"/>
    <property type="match status" value="1"/>
</dbReference>
<dbReference type="NCBIfam" id="TIGR00630">
    <property type="entry name" value="uvra"/>
    <property type="match status" value="1"/>
</dbReference>
<evidence type="ECO:0000256" key="13">
    <source>
        <dbReference type="ARBA" id="ARBA00023204"/>
    </source>
</evidence>
<dbReference type="Gene3D" id="3.30.1490.20">
    <property type="entry name" value="ATP-grasp fold, A domain"/>
    <property type="match status" value="1"/>
</dbReference>
<dbReference type="SUPFAM" id="SSF52540">
    <property type="entry name" value="P-loop containing nucleoside triphosphate hydrolases"/>
    <property type="match status" value="2"/>
</dbReference>
<evidence type="ECO:0000256" key="10">
    <source>
        <dbReference type="ARBA" id="ARBA00022840"/>
    </source>
</evidence>
<keyword evidence="20" id="KW-0378">Hydrolase</keyword>
<dbReference type="PROSITE" id="PS50893">
    <property type="entry name" value="ABC_TRANSPORTER_2"/>
    <property type="match status" value="1"/>
</dbReference>
<dbReference type="HAMAP" id="MF_00205">
    <property type="entry name" value="UvrA"/>
    <property type="match status" value="1"/>
</dbReference>
<keyword evidence="2 17" id="KW-0963">Cytoplasm</keyword>
<dbReference type="EMBL" id="JAMDMX010000012">
    <property type="protein sequence ID" value="MCY9692408.1"/>
    <property type="molecule type" value="Genomic_DNA"/>
</dbReference>
<feature type="binding site" evidence="17">
    <location>
        <begin position="33"/>
        <end position="40"/>
    </location>
    <ligand>
        <name>ATP</name>
        <dbReference type="ChEBI" id="CHEBI:30616"/>
    </ligand>
</feature>